<organism evidence="1 2">
    <name type="scientific">Rhododendron molle</name>
    <name type="common">Chinese azalea</name>
    <name type="synonym">Azalea mollis</name>
    <dbReference type="NCBI Taxonomy" id="49168"/>
    <lineage>
        <taxon>Eukaryota</taxon>
        <taxon>Viridiplantae</taxon>
        <taxon>Streptophyta</taxon>
        <taxon>Embryophyta</taxon>
        <taxon>Tracheophyta</taxon>
        <taxon>Spermatophyta</taxon>
        <taxon>Magnoliopsida</taxon>
        <taxon>eudicotyledons</taxon>
        <taxon>Gunneridae</taxon>
        <taxon>Pentapetalae</taxon>
        <taxon>asterids</taxon>
        <taxon>Ericales</taxon>
        <taxon>Ericaceae</taxon>
        <taxon>Ericoideae</taxon>
        <taxon>Rhodoreae</taxon>
        <taxon>Rhododendron</taxon>
    </lineage>
</organism>
<name>A0ACC0NVD0_RHOML</name>
<keyword evidence="2" id="KW-1185">Reference proteome</keyword>
<dbReference type="Proteomes" id="UP001062846">
    <property type="component" value="Chromosome 5"/>
</dbReference>
<gene>
    <name evidence="1" type="ORF">RHMOL_Rhmol05G0286200</name>
</gene>
<dbReference type="EMBL" id="CM046392">
    <property type="protein sequence ID" value="KAI8556834.1"/>
    <property type="molecule type" value="Genomic_DNA"/>
</dbReference>
<evidence type="ECO:0000313" key="1">
    <source>
        <dbReference type="EMBL" id="KAI8556834.1"/>
    </source>
</evidence>
<sequence>MVKTQLGELWNHLRSRNCGEEKEKMLGLFAIICWNVWKGRNGWLFKKTWLEETKIIVFTKIIANALAIR</sequence>
<evidence type="ECO:0000313" key="2">
    <source>
        <dbReference type="Proteomes" id="UP001062846"/>
    </source>
</evidence>
<reference evidence="1" key="1">
    <citation type="submission" date="2022-02" db="EMBL/GenBank/DDBJ databases">
        <title>Plant Genome Project.</title>
        <authorList>
            <person name="Zhang R.-G."/>
        </authorList>
    </citation>
    <scope>NUCLEOTIDE SEQUENCE</scope>
    <source>
        <strain evidence="1">AT1</strain>
    </source>
</reference>
<comment type="caution">
    <text evidence="1">The sequence shown here is derived from an EMBL/GenBank/DDBJ whole genome shotgun (WGS) entry which is preliminary data.</text>
</comment>
<protein>
    <submittedName>
        <fullName evidence="1">Uncharacterized protein</fullName>
    </submittedName>
</protein>
<proteinExistence type="predicted"/>
<accession>A0ACC0NVD0</accession>